<dbReference type="PANTHER" id="PTHR42708">
    <property type="entry name" value="ATP/GTP-BINDING PROTEIN-RELATED"/>
    <property type="match status" value="1"/>
</dbReference>
<reference evidence="3" key="1">
    <citation type="journal article" date="2014" name="Front. Microbiol.">
        <title>High frequency of phylogenetically diverse reductive dehalogenase-homologous genes in deep subseafloor sedimentary metagenomes.</title>
        <authorList>
            <person name="Kawai M."/>
            <person name="Futagami T."/>
            <person name="Toyoda A."/>
            <person name="Takaki Y."/>
            <person name="Nishi S."/>
            <person name="Hori S."/>
            <person name="Arai W."/>
            <person name="Tsubouchi T."/>
            <person name="Morono Y."/>
            <person name="Uchiyama I."/>
            <person name="Ito T."/>
            <person name="Fujiyama A."/>
            <person name="Inagaki F."/>
            <person name="Takami H."/>
        </authorList>
    </citation>
    <scope>NUCLEOTIDE SEQUENCE</scope>
    <source>
        <strain evidence="3">Expedition CK06-06</strain>
    </source>
</reference>
<dbReference type="GO" id="GO:0005525">
    <property type="term" value="F:GTP binding"/>
    <property type="evidence" value="ECO:0007669"/>
    <property type="project" value="UniProtKB-KW"/>
</dbReference>
<dbReference type="PROSITE" id="PS00018">
    <property type="entry name" value="EF_HAND_1"/>
    <property type="match status" value="1"/>
</dbReference>
<evidence type="ECO:0008006" key="4">
    <source>
        <dbReference type="Google" id="ProtNLM"/>
    </source>
</evidence>
<organism evidence="3">
    <name type="scientific">marine sediment metagenome</name>
    <dbReference type="NCBI Taxonomy" id="412755"/>
    <lineage>
        <taxon>unclassified sequences</taxon>
        <taxon>metagenomes</taxon>
        <taxon>ecological metagenomes</taxon>
    </lineage>
</organism>
<sequence>MGLINLIYDYEKKKLQVKIVYYGPAMSGKTTSIKQLFSYFNKEENLNSIDSTVGRTLLFDFGVLQFKGAEWSLKFLIYSATGQDFYASTRPATLNGVDGLIFVVDSRAQCLQHNLRSWNELKTMFKNEFYNLPIVISLNKYDIDDSQKLNEYEFLSEINFNMFKLISINKTIAIEGKGVLDSFNRVITFIFPQLTLKMSITN</sequence>
<evidence type="ECO:0000256" key="2">
    <source>
        <dbReference type="ARBA" id="ARBA00023134"/>
    </source>
</evidence>
<dbReference type="EMBL" id="BARW01000862">
    <property type="protein sequence ID" value="GAI70389.1"/>
    <property type="molecule type" value="Genomic_DNA"/>
</dbReference>
<dbReference type="AlphaFoldDB" id="X1SRE3"/>
<accession>X1SRE3</accession>
<dbReference type="InterPro" id="IPR027417">
    <property type="entry name" value="P-loop_NTPase"/>
</dbReference>
<evidence type="ECO:0000256" key="1">
    <source>
        <dbReference type="ARBA" id="ARBA00022741"/>
    </source>
</evidence>
<keyword evidence="2" id="KW-0342">GTP-binding</keyword>
<dbReference type="InterPro" id="IPR052705">
    <property type="entry name" value="Gliding_Motility_GTPase"/>
</dbReference>
<dbReference type="CDD" id="cd00882">
    <property type="entry name" value="Ras_like_GTPase"/>
    <property type="match status" value="1"/>
</dbReference>
<keyword evidence="1" id="KW-0547">Nucleotide-binding</keyword>
<name>X1SRE3_9ZZZZ</name>
<dbReference type="InterPro" id="IPR006689">
    <property type="entry name" value="Small_GTPase_ARF/SAR"/>
</dbReference>
<dbReference type="SUPFAM" id="SSF52540">
    <property type="entry name" value="P-loop containing nucleoside triphosphate hydrolases"/>
    <property type="match status" value="1"/>
</dbReference>
<evidence type="ECO:0000313" key="3">
    <source>
        <dbReference type="EMBL" id="GAI70389.1"/>
    </source>
</evidence>
<dbReference type="InterPro" id="IPR018247">
    <property type="entry name" value="EF_Hand_1_Ca_BS"/>
</dbReference>
<protein>
    <recommendedName>
        <fullName evidence="4">Gliding-motility protein MglA</fullName>
    </recommendedName>
</protein>
<comment type="caution">
    <text evidence="3">The sequence shown here is derived from an EMBL/GenBank/DDBJ whole genome shotgun (WGS) entry which is preliminary data.</text>
</comment>
<proteinExistence type="predicted"/>
<dbReference type="GO" id="GO:0003924">
    <property type="term" value="F:GTPase activity"/>
    <property type="evidence" value="ECO:0007669"/>
    <property type="project" value="InterPro"/>
</dbReference>
<dbReference type="Pfam" id="PF00025">
    <property type="entry name" value="Arf"/>
    <property type="match status" value="1"/>
</dbReference>
<dbReference type="Gene3D" id="3.40.50.300">
    <property type="entry name" value="P-loop containing nucleotide triphosphate hydrolases"/>
    <property type="match status" value="1"/>
</dbReference>
<gene>
    <name evidence="3" type="ORF">S12H4_03163</name>
</gene>
<dbReference type="PANTHER" id="PTHR42708:SF1">
    <property type="entry name" value="GLIDING MOTILITY PROTEIN MGLA"/>
    <property type="match status" value="1"/>
</dbReference>